<keyword evidence="1" id="KW-0472">Membrane</keyword>
<keyword evidence="1" id="KW-1133">Transmembrane helix</keyword>
<name>A0A8U0HPE8_9EURY</name>
<keyword evidence="1" id="KW-0812">Transmembrane</keyword>
<dbReference type="EMBL" id="CP096659">
    <property type="protein sequence ID" value="UPV72758.1"/>
    <property type="molecule type" value="Genomic_DNA"/>
</dbReference>
<evidence type="ECO:0000256" key="1">
    <source>
        <dbReference type="SAM" id="Phobius"/>
    </source>
</evidence>
<dbReference type="GeneID" id="72185407"/>
<dbReference type="RefSeq" id="WP_248648818.1">
    <property type="nucleotide sequence ID" value="NZ_CP096659.1"/>
</dbReference>
<feature type="transmembrane region" description="Helical" evidence="1">
    <location>
        <begin position="164"/>
        <end position="184"/>
    </location>
</feature>
<feature type="transmembrane region" description="Helical" evidence="1">
    <location>
        <begin position="12"/>
        <end position="35"/>
    </location>
</feature>
<feature type="transmembrane region" description="Helical" evidence="1">
    <location>
        <begin position="78"/>
        <end position="100"/>
    </location>
</feature>
<dbReference type="KEGG" id="halx:M0R89_09370"/>
<feature type="transmembrane region" description="Helical" evidence="1">
    <location>
        <begin position="41"/>
        <end position="66"/>
    </location>
</feature>
<evidence type="ECO:0000313" key="2">
    <source>
        <dbReference type="EMBL" id="UPV72758.1"/>
    </source>
</evidence>
<keyword evidence="3" id="KW-1185">Reference proteome</keyword>
<dbReference type="AlphaFoldDB" id="A0A8U0HPE8"/>
<feature type="transmembrane region" description="Helical" evidence="1">
    <location>
        <begin position="140"/>
        <end position="158"/>
    </location>
</feature>
<accession>A0A8U0HPE8</accession>
<dbReference type="Proteomes" id="UP000830729">
    <property type="component" value="Chromosome"/>
</dbReference>
<reference evidence="2 3" key="1">
    <citation type="submission" date="2022-04" db="EMBL/GenBank/DDBJ databases">
        <title>Diverse halophilic archaea isolated from saline environments.</title>
        <authorList>
            <person name="Cui H.-L."/>
        </authorList>
    </citation>
    <scope>NUCLEOTIDE SEQUENCE [LARGE SCALE GENOMIC DNA]</scope>
    <source>
        <strain evidence="2 3">XZYJT49</strain>
    </source>
</reference>
<proteinExistence type="predicted"/>
<organism evidence="2 3">
    <name type="scientific">Halorussus limi</name>
    <dbReference type="NCBI Taxonomy" id="2938695"/>
    <lineage>
        <taxon>Archaea</taxon>
        <taxon>Methanobacteriati</taxon>
        <taxon>Methanobacteriota</taxon>
        <taxon>Stenosarchaea group</taxon>
        <taxon>Halobacteria</taxon>
        <taxon>Halobacteriales</taxon>
        <taxon>Haladaptataceae</taxon>
        <taxon>Halorussus</taxon>
    </lineage>
</organism>
<protein>
    <submittedName>
        <fullName evidence="2">Uncharacterized protein</fullName>
    </submittedName>
</protein>
<sequence>MSRFGSHAGLRAAGLAGVAGGLGWALLSVGAFAAGRGVSPLGYGFLDALTPVALALATAGVAGYRARSASEWGALGRLGYVAVLAGLVGACVGSAVYVVFGRLDGWTVSVWAYLLAVVGAPVLGVGLLRAGAAPRAGGALLAGTPAGVAASFGLAALVGDETLVSVGLAVWLGGAIATLGGWVWSETKAEATDSGSGLRR</sequence>
<feature type="transmembrane region" description="Helical" evidence="1">
    <location>
        <begin position="106"/>
        <end position="128"/>
    </location>
</feature>
<evidence type="ECO:0000313" key="3">
    <source>
        <dbReference type="Proteomes" id="UP000830729"/>
    </source>
</evidence>
<gene>
    <name evidence="2" type="ORF">M0R89_09370</name>
</gene>